<feature type="domain" description="ABC transporter" evidence="4">
    <location>
        <begin position="2"/>
        <end position="237"/>
    </location>
</feature>
<dbReference type="CDD" id="cd03214">
    <property type="entry name" value="ABC_Iron-Siderophores_B12_Hemin"/>
    <property type="match status" value="1"/>
</dbReference>
<proteinExistence type="predicted"/>
<organism evidence="5 6">
    <name type="scientific">Celerinatantimonas yamalensis</name>
    <dbReference type="NCBI Taxonomy" id="559956"/>
    <lineage>
        <taxon>Bacteria</taxon>
        <taxon>Pseudomonadati</taxon>
        <taxon>Pseudomonadota</taxon>
        <taxon>Gammaproteobacteria</taxon>
        <taxon>Celerinatantimonadaceae</taxon>
        <taxon>Celerinatantimonas</taxon>
    </lineage>
</organism>
<dbReference type="EMBL" id="JBEQCT010000005">
    <property type="protein sequence ID" value="MFM2485641.1"/>
    <property type="molecule type" value="Genomic_DNA"/>
</dbReference>
<dbReference type="SMART" id="SM00382">
    <property type="entry name" value="AAA"/>
    <property type="match status" value="1"/>
</dbReference>
<reference evidence="5 6" key="1">
    <citation type="journal article" date="2013" name="Int. J. Syst. Evol. Microbiol.">
        <title>Celerinatantimonas yamalensis sp. nov., a cold-adapted diazotrophic bacterium from a cold permafrost brine.</title>
        <authorList>
            <person name="Shcherbakova V."/>
            <person name="Chuvilskaya N."/>
            <person name="Rivkina E."/>
            <person name="Demidov N."/>
            <person name="Uchaeva V."/>
            <person name="Suetin S."/>
            <person name="Suzina N."/>
            <person name="Gilichinsky D."/>
        </authorList>
    </citation>
    <scope>NUCLEOTIDE SEQUENCE [LARGE SCALE GENOMIC DNA]</scope>
    <source>
        <strain evidence="5 6">C7</strain>
    </source>
</reference>
<evidence type="ECO:0000256" key="2">
    <source>
        <dbReference type="ARBA" id="ARBA00022741"/>
    </source>
</evidence>
<dbReference type="PROSITE" id="PS50893">
    <property type="entry name" value="ABC_TRANSPORTER_2"/>
    <property type="match status" value="1"/>
</dbReference>
<dbReference type="Proteomes" id="UP001629953">
    <property type="component" value="Unassembled WGS sequence"/>
</dbReference>
<dbReference type="Pfam" id="PF00005">
    <property type="entry name" value="ABC_tran"/>
    <property type="match status" value="1"/>
</dbReference>
<name>A0ABW9G7I2_9GAMM</name>
<accession>A0ABW9G7I2</accession>
<dbReference type="PROSITE" id="PS00211">
    <property type="entry name" value="ABC_TRANSPORTER_1"/>
    <property type="match status" value="1"/>
</dbReference>
<keyword evidence="3 5" id="KW-0067">ATP-binding</keyword>
<evidence type="ECO:0000313" key="5">
    <source>
        <dbReference type="EMBL" id="MFM2485641.1"/>
    </source>
</evidence>
<dbReference type="RefSeq" id="WP_408623888.1">
    <property type="nucleotide sequence ID" value="NZ_JBEQCT010000005.1"/>
</dbReference>
<dbReference type="GO" id="GO:0005524">
    <property type="term" value="F:ATP binding"/>
    <property type="evidence" value="ECO:0007669"/>
    <property type="project" value="UniProtKB-KW"/>
</dbReference>
<keyword evidence="6" id="KW-1185">Reference proteome</keyword>
<protein>
    <submittedName>
        <fullName evidence="5">ABC transporter ATP-binding protein</fullName>
    </submittedName>
</protein>
<evidence type="ECO:0000313" key="6">
    <source>
        <dbReference type="Proteomes" id="UP001629953"/>
    </source>
</evidence>
<dbReference type="PANTHER" id="PTHR42734">
    <property type="entry name" value="METAL TRANSPORT SYSTEM ATP-BINDING PROTEIN TM_0124-RELATED"/>
    <property type="match status" value="1"/>
</dbReference>
<sequence length="258" mass="28144">MLKVDKLAVKIGSVEILKPVSFTVMAGQSLALLGRNGAGKSTLVKGLAGLLKARGCVTIDGHCLNKMPQKARSQQIGYIAQEFSSNSVRLTVFELLLLAQNTQNMQFRASPESLVAAQQMLEMLSLTHLSHRMPNEMSGGQQQMVALALALIRKPRLLLLDEPTSALDLANQLHLLQTVRRYTQEQNITTLMVLHDLNLAHRFADYTMILAAGEVEAFGQTRQVLSAEQIARSYGVHCEVFVGSDGSRSIHPLAALSA</sequence>
<dbReference type="Gene3D" id="3.40.50.300">
    <property type="entry name" value="P-loop containing nucleotide triphosphate hydrolases"/>
    <property type="match status" value="1"/>
</dbReference>
<keyword evidence="2" id="KW-0547">Nucleotide-binding</keyword>
<comment type="caution">
    <text evidence="5">The sequence shown here is derived from an EMBL/GenBank/DDBJ whole genome shotgun (WGS) entry which is preliminary data.</text>
</comment>
<gene>
    <name evidence="5" type="ORF">ABUE30_11330</name>
</gene>
<dbReference type="InterPro" id="IPR027417">
    <property type="entry name" value="P-loop_NTPase"/>
</dbReference>
<dbReference type="InterPro" id="IPR003439">
    <property type="entry name" value="ABC_transporter-like_ATP-bd"/>
</dbReference>
<dbReference type="SUPFAM" id="SSF52540">
    <property type="entry name" value="P-loop containing nucleoside triphosphate hydrolases"/>
    <property type="match status" value="1"/>
</dbReference>
<dbReference type="InterPro" id="IPR017871">
    <property type="entry name" value="ABC_transporter-like_CS"/>
</dbReference>
<dbReference type="PANTHER" id="PTHR42734:SF19">
    <property type="entry name" value="IRON COMPOUNDS ABC TRANSPORTER, ATP-BINDING PROTEIN"/>
    <property type="match status" value="1"/>
</dbReference>
<evidence type="ECO:0000256" key="1">
    <source>
        <dbReference type="ARBA" id="ARBA00022448"/>
    </source>
</evidence>
<evidence type="ECO:0000259" key="4">
    <source>
        <dbReference type="PROSITE" id="PS50893"/>
    </source>
</evidence>
<dbReference type="InterPro" id="IPR003593">
    <property type="entry name" value="AAA+_ATPase"/>
</dbReference>
<keyword evidence="1" id="KW-0813">Transport</keyword>
<dbReference type="InterPro" id="IPR050153">
    <property type="entry name" value="Metal_Ion_Import_ABC"/>
</dbReference>
<evidence type="ECO:0000256" key="3">
    <source>
        <dbReference type="ARBA" id="ARBA00022840"/>
    </source>
</evidence>